<dbReference type="EMBL" id="AMQN01002176">
    <property type="status" value="NOT_ANNOTATED_CDS"/>
    <property type="molecule type" value="Genomic_DNA"/>
</dbReference>
<reference evidence="4" key="3">
    <citation type="submission" date="2015-06" db="UniProtKB">
        <authorList>
            <consortium name="EnsemblMetazoa"/>
        </authorList>
    </citation>
    <scope>IDENTIFICATION</scope>
</reference>
<evidence type="ECO:0000259" key="2">
    <source>
        <dbReference type="Pfam" id="PF21789"/>
    </source>
</evidence>
<accession>R7TUU2</accession>
<feature type="compositionally biased region" description="Basic and acidic residues" evidence="1">
    <location>
        <begin position="131"/>
        <end position="142"/>
    </location>
</feature>
<sequence length="154" mass="17033">MVDRSLIKFLCTRKLNQDHVENLHCMIRGMNGFDDHPTPHSYASALRCLSCKISTTELIQVCHPESANGEADIWEDSSQTDIQNQAGSSENTDGDDNDSDDPIVVSTDPDWENCHPSSCLESLEADEALPEEERLPPVDERETAIYIAGATPCL</sequence>
<evidence type="ECO:0000313" key="4">
    <source>
        <dbReference type="EnsemblMetazoa" id="CapteP193434"/>
    </source>
</evidence>
<dbReference type="OrthoDB" id="6627680at2759"/>
<dbReference type="EMBL" id="KB308559">
    <property type="protein sequence ID" value="ELT97474.1"/>
    <property type="molecule type" value="Genomic_DNA"/>
</dbReference>
<dbReference type="InterPro" id="IPR048367">
    <property type="entry name" value="TNP-like_RNaseH_C"/>
</dbReference>
<keyword evidence="5" id="KW-1185">Reference proteome</keyword>
<dbReference type="AlphaFoldDB" id="R7TUU2"/>
<dbReference type="Proteomes" id="UP000014760">
    <property type="component" value="Unassembled WGS sequence"/>
</dbReference>
<evidence type="ECO:0000313" key="3">
    <source>
        <dbReference type="EMBL" id="ELT97474.1"/>
    </source>
</evidence>
<protein>
    <recommendedName>
        <fullName evidence="2">Transposable element P transposase-like RNase H C-terminal domain-containing protein</fullName>
    </recommendedName>
</protein>
<dbReference type="Pfam" id="PF21789">
    <property type="entry name" value="TNP-like_RNaseH_C"/>
    <property type="match status" value="1"/>
</dbReference>
<reference evidence="5" key="1">
    <citation type="submission" date="2012-12" db="EMBL/GenBank/DDBJ databases">
        <authorList>
            <person name="Hellsten U."/>
            <person name="Grimwood J."/>
            <person name="Chapman J.A."/>
            <person name="Shapiro H."/>
            <person name="Aerts A."/>
            <person name="Otillar R.P."/>
            <person name="Terry A.Y."/>
            <person name="Boore J.L."/>
            <person name="Simakov O."/>
            <person name="Marletaz F."/>
            <person name="Cho S.-J."/>
            <person name="Edsinger-Gonzales E."/>
            <person name="Havlak P."/>
            <person name="Kuo D.-H."/>
            <person name="Larsson T."/>
            <person name="Lv J."/>
            <person name="Arendt D."/>
            <person name="Savage R."/>
            <person name="Osoegawa K."/>
            <person name="de Jong P."/>
            <person name="Lindberg D.R."/>
            <person name="Seaver E.C."/>
            <person name="Weisblat D.A."/>
            <person name="Putnam N.H."/>
            <person name="Grigoriev I.V."/>
            <person name="Rokhsar D.S."/>
        </authorList>
    </citation>
    <scope>NUCLEOTIDE SEQUENCE</scope>
    <source>
        <strain evidence="5">I ESC-2004</strain>
    </source>
</reference>
<reference evidence="3 5" key="2">
    <citation type="journal article" date="2013" name="Nature">
        <title>Insights into bilaterian evolution from three spiralian genomes.</title>
        <authorList>
            <person name="Simakov O."/>
            <person name="Marletaz F."/>
            <person name="Cho S.J."/>
            <person name="Edsinger-Gonzales E."/>
            <person name="Havlak P."/>
            <person name="Hellsten U."/>
            <person name="Kuo D.H."/>
            <person name="Larsson T."/>
            <person name="Lv J."/>
            <person name="Arendt D."/>
            <person name="Savage R."/>
            <person name="Osoegawa K."/>
            <person name="de Jong P."/>
            <person name="Grimwood J."/>
            <person name="Chapman J.A."/>
            <person name="Shapiro H."/>
            <person name="Aerts A."/>
            <person name="Otillar R.P."/>
            <person name="Terry A.Y."/>
            <person name="Boore J.L."/>
            <person name="Grigoriev I.V."/>
            <person name="Lindberg D.R."/>
            <person name="Seaver E.C."/>
            <person name="Weisblat D.A."/>
            <person name="Putnam N.H."/>
            <person name="Rokhsar D.S."/>
        </authorList>
    </citation>
    <scope>NUCLEOTIDE SEQUENCE</scope>
    <source>
        <strain evidence="3 5">I ESC-2004</strain>
    </source>
</reference>
<gene>
    <name evidence="3" type="ORF">CAPTEDRAFT_193434</name>
</gene>
<evidence type="ECO:0000313" key="5">
    <source>
        <dbReference type="Proteomes" id="UP000014760"/>
    </source>
</evidence>
<name>R7TUU2_CAPTE</name>
<feature type="region of interest" description="Disordered" evidence="1">
    <location>
        <begin position="70"/>
        <end position="142"/>
    </location>
</feature>
<proteinExistence type="predicted"/>
<dbReference type="HOGENOM" id="CLU_1705934_0_0_1"/>
<dbReference type="EnsemblMetazoa" id="CapteT193434">
    <property type="protein sequence ID" value="CapteP193434"/>
    <property type="gene ID" value="CapteG193434"/>
</dbReference>
<feature type="compositionally biased region" description="Acidic residues" evidence="1">
    <location>
        <begin position="92"/>
        <end position="101"/>
    </location>
</feature>
<organism evidence="3">
    <name type="scientific">Capitella teleta</name>
    <name type="common">Polychaete worm</name>
    <dbReference type="NCBI Taxonomy" id="283909"/>
    <lineage>
        <taxon>Eukaryota</taxon>
        <taxon>Metazoa</taxon>
        <taxon>Spiralia</taxon>
        <taxon>Lophotrochozoa</taxon>
        <taxon>Annelida</taxon>
        <taxon>Polychaeta</taxon>
        <taxon>Sedentaria</taxon>
        <taxon>Scolecida</taxon>
        <taxon>Capitellidae</taxon>
        <taxon>Capitella</taxon>
    </lineage>
</organism>
<feature type="domain" description="Transposable element P transposase-like RNase H C-terminal" evidence="2">
    <location>
        <begin position="14"/>
        <end position="44"/>
    </location>
</feature>
<evidence type="ECO:0000256" key="1">
    <source>
        <dbReference type="SAM" id="MobiDB-lite"/>
    </source>
</evidence>
<feature type="compositionally biased region" description="Polar residues" evidence="1">
    <location>
        <begin position="76"/>
        <end position="86"/>
    </location>
</feature>